<organism evidence="3 4">
    <name type="scientific">Alkalispirochaeta americana</name>
    <dbReference type="NCBI Taxonomy" id="159291"/>
    <lineage>
        <taxon>Bacteria</taxon>
        <taxon>Pseudomonadati</taxon>
        <taxon>Spirochaetota</taxon>
        <taxon>Spirochaetia</taxon>
        <taxon>Spirochaetales</taxon>
        <taxon>Spirochaetaceae</taxon>
        <taxon>Alkalispirochaeta</taxon>
    </lineage>
</organism>
<keyword evidence="4" id="KW-1185">Reference proteome</keyword>
<keyword evidence="1" id="KW-1133">Transmembrane helix</keyword>
<keyword evidence="1" id="KW-0472">Membrane</keyword>
<dbReference type="AlphaFoldDB" id="A0A1N6WIY9"/>
<dbReference type="Pfam" id="PF05226">
    <property type="entry name" value="CHASE2"/>
    <property type="match status" value="1"/>
</dbReference>
<dbReference type="InterPro" id="IPR050697">
    <property type="entry name" value="Adenylyl/Guanylyl_Cyclase_3/4"/>
</dbReference>
<dbReference type="EMBL" id="FTMS01000017">
    <property type="protein sequence ID" value="SIQ89982.1"/>
    <property type="molecule type" value="Genomic_DNA"/>
</dbReference>
<proteinExistence type="predicted"/>
<dbReference type="InterPro" id="IPR029787">
    <property type="entry name" value="Nucleotide_cyclase"/>
</dbReference>
<dbReference type="PANTHER" id="PTHR43081">
    <property type="entry name" value="ADENYLATE CYCLASE, TERMINAL-DIFFERENTIATION SPECIFIC-RELATED"/>
    <property type="match status" value="1"/>
</dbReference>
<accession>A0A1N6WIY9</accession>
<dbReference type="GO" id="GO:0035556">
    <property type="term" value="P:intracellular signal transduction"/>
    <property type="evidence" value="ECO:0007669"/>
    <property type="project" value="InterPro"/>
</dbReference>
<evidence type="ECO:0000256" key="1">
    <source>
        <dbReference type="SAM" id="Phobius"/>
    </source>
</evidence>
<dbReference type="CDD" id="cd07302">
    <property type="entry name" value="CHD"/>
    <property type="match status" value="1"/>
</dbReference>
<feature type="transmembrane region" description="Helical" evidence="1">
    <location>
        <begin position="562"/>
        <end position="584"/>
    </location>
</feature>
<sequence length="907" mass="101418">MAKAQSVLERYYFIPFIATALIAGLSLLPQYQALERGSYDILLGIRPPVEERPEFLLLNADDLAVAQVGMWPWSRHIMADGLILMREFDLNYAVFDIEYVDRSPQGVDSLFLNQEIPQAFSREFEALEDNITALFAALHQGAIPLDEAEEYIFQLVDLSRASRERLLEEVRSIARDNDEYLGQAARFFGKAFFTTTMLPDDVGLVAVGDEHRRFILDSISLENVTGDLELLPEARDIQPAIPPVLRRAAGAGFPNVLVDPDGVRRRVDLLSRYQDRIFGQLAFRPLLHWLGSPDIEVEPRRIILRDARHPDGDQRDITIPLSHDGKMLVTWPPKRYDQSFRHLSFNDLYVHGLLEQDLTANLEAMDGAGFLQFGESGPDLLPAYRYAEKLREEGLVTGDPEVIEEYYEVRAFFFEALKAFLAGDAEETLQGELQRIIAHPDTPGALRETYREVQEDVEAFFTASRDIWRRLQEIRERLGRELSGSFAVLGHTSISTTDIGVNPFDGQYINVGLHPSVANTILTEDFLREAPPWHSLVAAILLSLVAARLIRDVKPLQAAGIGVGLLVAIVAVGTGLFVGLGWYIATITPLLAVFLTSVAISLAKFLKAEGEKSFYLSAFSRYLSADVIDQIIEDPERLKLGGDSKELTAIFTDVKGFSTIAEQMTPADLVKLLNEYLTAMSDIILGLYGTIDKYEGDAIIAFFGAPLDQDDHTWRACAAAVRMKAIERELNPRFLESGLAPGELLTRVGINAGEMVVGNMGTPKKMDYTIMGHAVNLAARLEGVNKQYGTWTLTTERTIGAAGLDAFLARRLDRVRVVGVHEPIRLYEIITESSTAREEERELADIFLQGLTLFEERDFTGASKYFREAKKRAPQDGPSTVYLERCAKYQKTPPAETWDGVYNLTSK</sequence>
<dbReference type="InterPro" id="IPR007890">
    <property type="entry name" value="CHASE2"/>
</dbReference>
<dbReference type="SMART" id="SM00044">
    <property type="entry name" value="CYCc"/>
    <property type="match status" value="1"/>
</dbReference>
<gene>
    <name evidence="3" type="ORF">SAMN05920897_11786</name>
</gene>
<dbReference type="Gene3D" id="3.30.70.1230">
    <property type="entry name" value="Nucleotide cyclase"/>
    <property type="match status" value="1"/>
</dbReference>
<dbReference type="PANTHER" id="PTHR43081:SF1">
    <property type="entry name" value="ADENYLATE CYCLASE, TERMINAL-DIFFERENTIATION SPECIFIC"/>
    <property type="match status" value="1"/>
</dbReference>
<dbReference type="GO" id="GO:0004016">
    <property type="term" value="F:adenylate cyclase activity"/>
    <property type="evidence" value="ECO:0007669"/>
    <property type="project" value="UniProtKB-ARBA"/>
</dbReference>
<feature type="transmembrane region" description="Helical" evidence="1">
    <location>
        <begin position="12"/>
        <end position="31"/>
    </location>
</feature>
<dbReference type="Pfam" id="PF00211">
    <property type="entry name" value="Guanylate_cyc"/>
    <property type="match status" value="1"/>
</dbReference>
<evidence type="ECO:0000259" key="2">
    <source>
        <dbReference type="PROSITE" id="PS50125"/>
    </source>
</evidence>
<feature type="transmembrane region" description="Helical" evidence="1">
    <location>
        <begin position="533"/>
        <end position="550"/>
    </location>
</feature>
<evidence type="ECO:0000313" key="4">
    <source>
        <dbReference type="Proteomes" id="UP000186400"/>
    </source>
</evidence>
<keyword evidence="1" id="KW-0812">Transmembrane</keyword>
<dbReference type="GO" id="GO:0006171">
    <property type="term" value="P:cAMP biosynthetic process"/>
    <property type="evidence" value="ECO:0007669"/>
    <property type="project" value="TreeGrafter"/>
</dbReference>
<dbReference type="PROSITE" id="PS50125">
    <property type="entry name" value="GUANYLATE_CYCLASE_2"/>
    <property type="match status" value="1"/>
</dbReference>
<name>A0A1N6WIY9_9SPIO</name>
<protein>
    <submittedName>
        <fullName evidence="3">Adenylate cyclase</fullName>
    </submittedName>
</protein>
<dbReference type="RefSeq" id="WP_076489653.1">
    <property type="nucleotide sequence ID" value="NZ_FTMS01000017.1"/>
</dbReference>
<evidence type="ECO:0000313" key="3">
    <source>
        <dbReference type="EMBL" id="SIQ89982.1"/>
    </source>
</evidence>
<dbReference type="STRING" id="159291.SAMN05920897_11786"/>
<dbReference type="Proteomes" id="UP000186400">
    <property type="component" value="Unassembled WGS sequence"/>
</dbReference>
<feature type="domain" description="Guanylate cyclase" evidence="2">
    <location>
        <begin position="648"/>
        <end position="782"/>
    </location>
</feature>
<dbReference type="SMART" id="SM01080">
    <property type="entry name" value="CHASE2"/>
    <property type="match status" value="1"/>
</dbReference>
<dbReference type="InterPro" id="IPR001054">
    <property type="entry name" value="A/G_cyclase"/>
</dbReference>
<dbReference type="OrthoDB" id="9806704at2"/>
<dbReference type="SUPFAM" id="SSF55073">
    <property type="entry name" value="Nucleotide cyclase"/>
    <property type="match status" value="1"/>
</dbReference>
<reference evidence="3 4" key="1">
    <citation type="submission" date="2017-01" db="EMBL/GenBank/DDBJ databases">
        <authorList>
            <person name="Mah S.A."/>
            <person name="Swanson W.J."/>
            <person name="Moy G.W."/>
            <person name="Vacquier V.D."/>
        </authorList>
    </citation>
    <scope>NUCLEOTIDE SEQUENCE [LARGE SCALE GENOMIC DNA]</scope>
    <source>
        <strain evidence="3 4">ASpG1</strain>
    </source>
</reference>